<keyword evidence="2" id="KW-1185">Reference proteome</keyword>
<dbReference type="EMBL" id="BTSX01000002">
    <property type="protein sequence ID" value="GMS84510.1"/>
    <property type="molecule type" value="Genomic_DNA"/>
</dbReference>
<dbReference type="InterPro" id="IPR006954">
    <property type="entry name" value="Mlt-10-like"/>
</dbReference>
<dbReference type="AlphaFoldDB" id="A0AAV5SWP8"/>
<sequence length="379" mass="42811">MDKTPAWSKTYKEILKMKKEMDDQFKSPGARVYDLPMDVLVFDKVHYKKKTLPSRSLNMPGIVNNAFSLADSIRSHTSQTRNDPNFKMLSPRFAPVLPDKHESRGLLSPSILAFYKVSPDDAEDQLLSLPSLFEASGMKKKDRESLLEMIMEVSGARKTVDEAFQTLRKMNLFGVEGPFLEVTKKLQVTFKDLERSFTRRQKSQMKKRQFAFLEKDQLKTLYSKTGMREEDRGDFDVEEYHSLNHKQREESLWKRIEVFASNRSEEETNGDPQCSLCSQSYRTCSIYVHSNHGSGCTGSCSTQPLTILAPNPQSFCFIAICPISSSGNALHSISVSSLSLCPLSHGHGSIHIIPIRPLSQCYQPIRTISCDSLSDGSVS</sequence>
<organism evidence="1 2">
    <name type="scientific">Pristionchus entomophagus</name>
    <dbReference type="NCBI Taxonomy" id="358040"/>
    <lineage>
        <taxon>Eukaryota</taxon>
        <taxon>Metazoa</taxon>
        <taxon>Ecdysozoa</taxon>
        <taxon>Nematoda</taxon>
        <taxon>Chromadorea</taxon>
        <taxon>Rhabditida</taxon>
        <taxon>Rhabditina</taxon>
        <taxon>Diplogasteromorpha</taxon>
        <taxon>Diplogasteroidea</taxon>
        <taxon>Neodiplogasteridae</taxon>
        <taxon>Pristionchus</taxon>
    </lineage>
</organism>
<protein>
    <submittedName>
        <fullName evidence="1">Uncharacterized protein</fullName>
    </submittedName>
</protein>
<dbReference type="PANTHER" id="PTHR21523:SF44">
    <property type="entry name" value="MLT-TEN (MLT-10) RELATED"/>
    <property type="match status" value="1"/>
</dbReference>
<proteinExistence type="predicted"/>
<comment type="caution">
    <text evidence="1">The sequence shown here is derived from an EMBL/GenBank/DDBJ whole genome shotgun (WGS) entry which is preliminary data.</text>
</comment>
<dbReference type="Pfam" id="PF04870">
    <property type="entry name" value="Moulting_cycle"/>
    <property type="match status" value="1"/>
</dbReference>
<dbReference type="PANTHER" id="PTHR21523">
    <property type="match status" value="1"/>
</dbReference>
<evidence type="ECO:0000313" key="2">
    <source>
        <dbReference type="Proteomes" id="UP001432027"/>
    </source>
</evidence>
<name>A0AAV5SWP8_9BILA</name>
<evidence type="ECO:0000313" key="1">
    <source>
        <dbReference type="EMBL" id="GMS84510.1"/>
    </source>
</evidence>
<dbReference type="Proteomes" id="UP001432027">
    <property type="component" value="Unassembled WGS sequence"/>
</dbReference>
<gene>
    <name evidence="1" type="ORF">PENTCL1PPCAC_6685</name>
</gene>
<accession>A0AAV5SWP8</accession>
<reference evidence="1" key="1">
    <citation type="submission" date="2023-10" db="EMBL/GenBank/DDBJ databases">
        <title>Genome assembly of Pristionchus species.</title>
        <authorList>
            <person name="Yoshida K."/>
            <person name="Sommer R.J."/>
        </authorList>
    </citation>
    <scope>NUCLEOTIDE SEQUENCE</scope>
    <source>
        <strain evidence="1">RS0144</strain>
    </source>
</reference>